<protein>
    <submittedName>
        <fullName evidence="2">Uncharacterized protein</fullName>
    </submittedName>
</protein>
<gene>
    <name evidence="2" type="ORF">WR25_00324</name>
</gene>
<feature type="region of interest" description="Disordered" evidence="1">
    <location>
        <begin position="1"/>
        <end position="47"/>
    </location>
</feature>
<feature type="compositionally biased region" description="Basic residues" evidence="1">
    <location>
        <begin position="14"/>
        <end position="31"/>
    </location>
</feature>
<evidence type="ECO:0000256" key="1">
    <source>
        <dbReference type="SAM" id="MobiDB-lite"/>
    </source>
</evidence>
<feature type="compositionally biased region" description="Basic and acidic residues" evidence="1">
    <location>
        <begin position="1"/>
        <end position="13"/>
    </location>
</feature>
<feature type="region of interest" description="Disordered" evidence="1">
    <location>
        <begin position="150"/>
        <end position="172"/>
    </location>
</feature>
<name>A0A2A2M3H0_9BILA</name>
<comment type="caution">
    <text evidence="2">The sequence shown here is derived from an EMBL/GenBank/DDBJ whole genome shotgun (WGS) entry which is preliminary data.</text>
</comment>
<reference evidence="2 3" key="1">
    <citation type="journal article" date="2017" name="Curr. Biol.">
        <title>Genome architecture and evolution of a unichromosomal asexual nematode.</title>
        <authorList>
            <person name="Fradin H."/>
            <person name="Zegar C."/>
            <person name="Gutwein M."/>
            <person name="Lucas J."/>
            <person name="Kovtun M."/>
            <person name="Corcoran D."/>
            <person name="Baugh L.R."/>
            <person name="Kiontke K."/>
            <person name="Gunsalus K."/>
            <person name="Fitch D.H."/>
            <person name="Piano F."/>
        </authorList>
    </citation>
    <scope>NUCLEOTIDE SEQUENCE [LARGE SCALE GENOMIC DNA]</scope>
    <source>
        <strain evidence="2">PF1309</strain>
    </source>
</reference>
<evidence type="ECO:0000313" key="3">
    <source>
        <dbReference type="Proteomes" id="UP000218231"/>
    </source>
</evidence>
<keyword evidence="3" id="KW-1185">Reference proteome</keyword>
<dbReference type="Proteomes" id="UP000218231">
    <property type="component" value="Unassembled WGS sequence"/>
</dbReference>
<sequence length="172" mass="19796">MDDRGERVEERQRLRSRRATNLLRQRRRGQRPGRQDRGPFRQGIHPLAHQSDVGMVGQRLRHPVRIAVAIHRQRRPRRHAMRIGLGHDQRSQPPHLLMQQPHRIRLRVVGAEAVRTDEFGQAIGLVRRRALAAAAHLGQAHAKPRFGQLPRRFRSGEPAADDMDVMSHAPCL</sequence>
<dbReference type="EMBL" id="LIAE01005866">
    <property type="protein sequence ID" value="PAV92953.1"/>
    <property type="molecule type" value="Genomic_DNA"/>
</dbReference>
<proteinExistence type="predicted"/>
<dbReference type="AlphaFoldDB" id="A0A2A2M3H0"/>
<accession>A0A2A2M3H0</accession>
<organism evidence="2 3">
    <name type="scientific">Diploscapter pachys</name>
    <dbReference type="NCBI Taxonomy" id="2018661"/>
    <lineage>
        <taxon>Eukaryota</taxon>
        <taxon>Metazoa</taxon>
        <taxon>Ecdysozoa</taxon>
        <taxon>Nematoda</taxon>
        <taxon>Chromadorea</taxon>
        <taxon>Rhabditida</taxon>
        <taxon>Rhabditina</taxon>
        <taxon>Rhabditomorpha</taxon>
        <taxon>Rhabditoidea</taxon>
        <taxon>Rhabditidae</taxon>
        <taxon>Diploscapter</taxon>
    </lineage>
</organism>
<evidence type="ECO:0000313" key="2">
    <source>
        <dbReference type="EMBL" id="PAV92953.1"/>
    </source>
</evidence>